<proteinExistence type="predicted"/>
<evidence type="ECO:0000313" key="2">
    <source>
        <dbReference type="RefSeq" id="XP_028144971.1"/>
    </source>
</evidence>
<feature type="region of interest" description="Disordered" evidence="1">
    <location>
        <begin position="19"/>
        <end position="91"/>
    </location>
</feature>
<dbReference type="AlphaFoldDB" id="A0A6P7G785"/>
<name>A0A6P7G785_DIAVI</name>
<feature type="compositionally biased region" description="Low complexity" evidence="1">
    <location>
        <begin position="60"/>
        <end position="72"/>
    </location>
</feature>
<feature type="compositionally biased region" description="Polar residues" evidence="1">
    <location>
        <begin position="29"/>
        <end position="54"/>
    </location>
</feature>
<dbReference type="RefSeq" id="XP_028144971.1">
    <property type="nucleotide sequence ID" value="XM_028289170.1"/>
</dbReference>
<reference evidence="2" key="1">
    <citation type="submission" date="2025-08" db="UniProtKB">
        <authorList>
            <consortium name="RefSeq"/>
        </authorList>
    </citation>
    <scope>IDENTIFICATION</scope>
    <source>
        <tissue evidence="2">Whole insect</tissue>
    </source>
</reference>
<accession>A0A6P7G785</accession>
<gene>
    <name evidence="2" type="primary">LOC114338567</name>
</gene>
<evidence type="ECO:0000256" key="1">
    <source>
        <dbReference type="SAM" id="MobiDB-lite"/>
    </source>
</evidence>
<feature type="compositionally biased region" description="Polar residues" evidence="1">
    <location>
        <begin position="73"/>
        <end position="91"/>
    </location>
</feature>
<dbReference type="InParanoid" id="A0A6P7G785"/>
<protein>
    <submittedName>
        <fullName evidence="2">Supervillin-like</fullName>
    </submittedName>
</protein>
<sequence length="91" mass="10221">MTDIQEERNERIARYKEERRRQLAEQFATHHSPSRTTRNVNGYNKDGGSSSNTEGPRPTRASQLRAAAALSQENISSQQVPASKSSEVSLY</sequence>
<organism evidence="2">
    <name type="scientific">Diabrotica virgifera virgifera</name>
    <name type="common">western corn rootworm</name>
    <dbReference type="NCBI Taxonomy" id="50390"/>
    <lineage>
        <taxon>Eukaryota</taxon>
        <taxon>Metazoa</taxon>
        <taxon>Ecdysozoa</taxon>
        <taxon>Arthropoda</taxon>
        <taxon>Hexapoda</taxon>
        <taxon>Insecta</taxon>
        <taxon>Pterygota</taxon>
        <taxon>Neoptera</taxon>
        <taxon>Endopterygota</taxon>
        <taxon>Coleoptera</taxon>
        <taxon>Polyphaga</taxon>
        <taxon>Cucujiformia</taxon>
        <taxon>Chrysomeloidea</taxon>
        <taxon>Chrysomelidae</taxon>
        <taxon>Galerucinae</taxon>
        <taxon>Diabroticina</taxon>
        <taxon>Diabroticites</taxon>
        <taxon>Diabrotica</taxon>
    </lineage>
</organism>